<keyword evidence="2" id="KW-0808">Transferase</keyword>
<dbReference type="Pfam" id="PF00581">
    <property type="entry name" value="Rhodanese"/>
    <property type="match status" value="1"/>
</dbReference>
<dbReference type="GO" id="GO:0005737">
    <property type="term" value="C:cytoplasm"/>
    <property type="evidence" value="ECO:0007669"/>
    <property type="project" value="InterPro"/>
</dbReference>
<evidence type="ECO:0000313" key="4">
    <source>
        <dbReference type="EMBL" id="ODR95695.1"/>
    </source>
</evidence>
<keyword evidence="5" id="KW-1185">Reference proteome</keyword>
<dbReference type="InterPro" id="IPR050229">
    <property type="entry name" value="GlpE_sulfurtransferase"/>
</dbReference>
<dbReference type="GO" id="GO:0004792">
    <property type="term" value="F:thiosulfate-cyanide sulfurtransferase activity"/>
    <property type="evidence" value="ECO:0007669"/>
    <property type="project" value="InterPro"/>
</dbReference>
<protein>
    <recommendedName>
        <fullName evidence="3">Rhodanese domain-containing protein</fullName>
    </recommendedName>
</protein>
<evidence type="ECO:0000313" key="5">
    <source>
        <dbReference type="Proteomes" id="UP000094172"/>
    </source>
</evidence>
<keyword evidence="1" id="KW-0963">Cytoplasm</keyword>
<evidence type="ECO:0000259" key="3">
    <source>
        <dbReference type="PROSITE" id="PS50206"/>
    </source>
</evidence>
<evidence type="ECO:0000256" key="2">
    <source>
        <dbReference type="ARBA" id="ARBA00022679"/>
    </source>
</evidence>
<organism evidence="4 5">
    <name type="scientific">Methyloceanibacter stevinii</name>
    <dbReference type="NCBI Taxonomy" id="1774970"/>
    <lineage>
        <taxon>Bacteria</taxon>
        <taxon>Pseudomonadati</taxon>
        <taxon>Pseudomonadota</taxon>
        <taxon>Alphaproteobacteria</taxon>
        <taxon>Hyphomicrobiales</taxon>
        <taxon>Hyphomicrobiaceae</taxon>
        <taxon>Methyloceanibacter</taxon>
    </lineage>
</organism>
<feature type="domain" description="Rhodanese" evidence="3">
    <location>
        <begin position="17"/>
        <end position="103"/>
    </location>
</feature>
<dbReference type="PROSITE" id="PS50206">
    <property type="entry name" value="RHODANESE_3"/>
    <property type="match status" value="1"/>
</dbReference>
<proteinExistence type="predicted"/>
<dbReference type="InterPro" id="IPR023695">
    <property type="entry name" value="Thiosulf_sulfurTrfase"/>
</dbReference>
<gene>
    <name evidence="4" type="ORF">AUC70_02065</name>
</gene>
<dbReference type="AlphaFoldDB" id="A0A1E3VQ93"/>
<dbReference type="STRING" id="1774970.AUC70_02065"/>
<evidence type="ECO:0000256" key="1">
    <source>
        <dbReference type="ARBA" id="ARBA00022490"/>
    </source>
</evidence>
<dbReference type="Proteomes" id="UP000094172">
    <property type="component" value="Unassembled WGS sequence"/>
</dbReference>
<accession>A0A1E3VQ93</accession>
<name>A0A1E3VQ93_9HYPH</name>
<dbReference type="SMART" id="SM00450">
    <property type="entry name" value="RHOD"/>
    <property type="match status" value="1"/>
</dbReference>
<dbReference type="CDD" id="cd01444">
    <property type="entry name" value="GlpE_ST"/>
    <property type="match status" value="1"/>
</dbReference>
<dbReference type="RefSeq" id="WP_069443891.1">
    <property type="nucleotide sequence ID" value="NZ_LPWE01000010.1"/>
</dbReference>
<dbReference type="InterPro" id="IPR001763">
    <property type="entry name" value="Rhodanese-like_dom"/>
</dbReference>
<dbReference type="PANTHER" id="PTHR43031">
    <property type="entry name" value="FAD-DEPENDENT OXIDOREDUCTASE"/>
    <property type="match status" value="1"/>
</dbReference>
<comment type="caution">
    <text evidence="4">The sequence shown here is derived from an EMBL/GenBank/DDBJ whole genome shotgun (WGS) entry which is preliminary data.</text>
</comment>
<dbReference type="PANTHER" id="PTHR43031:SF6">
    <property type="entry name" value="THIOSULFATE SULFURTRANSFERASE GLPE"/>
    <property type="match status" value="1"/>
</dbReference>
<dbReference type="EMBL" id="LPWE01000010">
    <property type="protein sequence ID" value="ODR95695.1"/>
    <property type="molecule type" value="Genomic_DNA"/>
</dbReference>
<dbReference type="InterPro" id="IPR036873">
    <property type="entry name" value="Rhodanese-like_dom_sf"/>
</dbReference>
<reference evidence="4 5" key="1">
    <citation type="journal article" date="2016" name="Environ. Microbiol.">
        <title>New Methyloceanibacter diversity from North Sea sediments includes methanotroph containing solely the soluble methane monooxygenase.</title>
        <authorList>
            <person name="Vekeman B."/>
            <person name="Kerckhof F.M."/>
            <person name="Cremers G."/>
            <person name="de Vos P."/>
            <person name="Vandamme P."/>
            <person name="Boon N."/>
            <person name="Op den Camp H.J."/>
            <person name="Heylen K."/>
        </authorList>
    </citation>
    <scope>NUCLEOTIDE SEQUENCE [LARGE SCALE GENOMIC DNA]</scope>
    <source>
        <strain evidence="4 5">R-67176</strain>
    </source>
</reference>
<dbReference type="SUPFAM" id="SSF52821">
    <property type="entry name" value="Rhodanese/Cell cycle control phosphatase"/>
    <property type="match status" value="1"/>
</dbReference>
<sequence>MSGYQRIGIAEAQAIAAREGTALLDVRDARAFAQGHVDGARNVGEKELPNLVEELSKSAPLVIYCYHGNSSQFYARIFAAHGFADVYSVDGGYEAWRGPNAAAPSAP</sequence>
<dbReference type="Gene3D" id="3.40.250.10">
    <property type="entry name" value="Rhodanese-like domain"/>
    <property type="match status" value="1"/>
</dbReference>